<feature type="compositionally biased region" description="Basic residues" evidence="1">
    <location>
        <begin position="82"/>
        <end position="94"/>
    </location>
</feature>
<feature type="region of interest" description="Disordered" evidence="1">
    <location>
        <begin position="67"/>
        <end position="95"/>
    </location>
</feature>
<evidence type="ECO:0000313" key="2">
    <source>
        <dbReference type="EMBL" id="RRT59195.1"/>
    </source>
</evidence>
<comment type="caution">
    <text evidence="2">The sequence shown here is derived from an EMBL/GenBank/DDBJ whole genome shotgun (WGS) entry which is preliminary data.</text>
</comment>
<protein>
    <submittedName>
        <fullName evidence="2">Uncharacterized protein</fullName>
    </submittedName>
</protein>
<dbReference type="AlphaFoldDB" id="A0A444F6V4"/>
<evidence type="ECO:0000256" key="1">
    <source>
        <dbReference type="SAM" id="MobiDB-lite"/>
    </source>
</evidence>
<sequence>MNSLWYIDVEVEYPQLNGGAKAHCSLQLQQSMQHRAAHVLGRVAGAQVHQASQHVEAQPQLEMIQRARGRRRGPWKATASFHPRRSPQRRRPRERRLGTRVACECLRQRHGDDEEEPGRGLGGHGGRMRRRGRRACELLKASPQACLRARERIFNSLDLRNVSCEDSDDVVLTEENTGVTVCGGVWL</sequence>
<proteinExistence type="predicted"/>
<dbReference type="Proteomes" id="UP000287651">
    <property type="component" value="Unassembled WGS sequence"/>
</dbReference>
<gene>
    <name evidence="2" type="ORF">B296_00020505</name>
</gene>
<reference evidence="2 3" key="1">
    <citation type="journal article" date="2014" name="Agronomy (Basel)">
        <title>A Draft Genome Sequence for Ensete ventricosum, the Drought-Tolerant Tree Against Hunger.</title>
        <authorList>
            <person name="Harrison J."/>
            <person name="Moore K.A."/>
            <person name="Paszkiewicz K."/>
            <person name="Jones T."/>
            <person name="Grant M."/>
            <person name="Ambacheew D."/>
            <person name="Muzemil S."/>
            <person name="Studholme D.J."/>
        </authorList>
    </citation>
    <scope>NUCLEOTIDE SEQUENCE [LARGE SCALE GENOMIC DNA]</scope>
</reference>
<organism evidence="2 3">
    <name type="scientific">Ensete ventricosum</name>
    <name type="common">Abyssinian banana</name>
    <name type="synonym">Musa ensete</name>
    <dbReference type="NCBI Taxonomy" id="4639"/>
    <lineage>
        <taxon>Eukaryota</taxon>
        <taxon>Viridiplantae</taxon>
        <taxon>Streptophyta</taxon>
        <taxon>Embryophyta</taxon>
        <taxon>Tracheophyta</taxon>
        <taxon>Spermatophyta</taxon>
        <taxon>Magnoliopsida</taxon>
        <taxon>Liliopsida</taxon>
        <taxon>Zingiberales</taxon>
        <taxon>Musaceae</taxon>
        <taxon>Ensete</taxon>
    </lineage>
</organism>
<dbReference type="EMBL" id="AMZH03008324">
    <property type="protein sequence ID" value="RRT59195.1"/>
    <property type="molecule type" value="Genomic_DNA"/>
</dbReference>
<name>A0A444F6V4_ENSVE</name>
<evidence type="ECO:0000313" key="3">
    <source>
        <dbReference type="Proteomes" id="UP000287651"/>
    </source>
</evidence>
<accession>A0A444F6V4</accession>